<sequence>MPRTAFPFASKDVSALARALHRDLAARPGTPSHLELLNMLARATGFRNFQHLRADATAAGRLEAPPAPEAPVDHTRVARVARLFDAEGALVRWPGREWQRLLCLWVFWSRLPAGLEMAEREVNERLTALHRFGDAALLRRELFDRGMVTRRPDGSGYRRIEQRPPVDALALIRWLGRG</sequence>
<comment type="caution">
    <text evidence="2">The sequence shown here is derived from an EMBL/GenBank/DDBJ whole genome shotgun (WGS) entry which is preliminary data.</text>
</comment>
<proteinExistence type="predicted"/>
<feature type="domain" description="DUF2087" evidence="1">
    <location>
        <begin position="90"/>
        <end position="159"/>
    </location>
</feature>
<reference evidence="2 3" key="1">
    <citation type="submission" date="2018-08" db="EMBL/GenBank/DDBJ databases">
        <title>Draft genome sequence of Rhodobacter sphaeroides FY.</title>
        <authorList>
            <person name="Rayyan A."/>
            <person name="Meyer T.E."/>
            <person name="Kyndt J.A."/>
        </authorList>
    </citation>
    <scope>NUCLEOTIDE SEQUENCE [LARGE SCALE GENOMIC DNA]</scope>
    <source>
        <strain evidence="2 3">FY</strain>
    </source>
</reference>
<dbReference type="EMBL" id="QWGP01000007">
    <property type="protein sequence ID" value="RHZ95752.1"/>
    <property type="molecule type" value="Genomic_DNA"/>
</dbReference>
<gene>
    <name evidence="2" type="ORF">D1114_09140</name>
</gene>
<protein>
    <submittedName>
        <fullName evidence="2">DUF2087 domain-containing protein</fullName>
    </submittedName>
</protein>
<evidence type="ECO:0000313" key="2">
    <source>
        <dbReference type="EMBL" id="RHZ95752.1"/>
    </source>
</evidence>
<dbReference type="AlphaFoldDB" id="A0AAX1UM59"/>
<evidence type="ECO:0000313" key="3">
    <source>
        <dbReference type="Proteomes" id="UP000266305"/>
    </source>
</evidence>
<dbReference type="InterPro" id="IPR018656">
    <property type="entry name" value="DUF2087"/>
</dbReference>
<dbReference type="Pfam" id="PF09860">
    <property type="entry name" value="DUF2087"/>
    <property type="match status" value="1"/>
</dbReference>
<dbReference type="RefSeq" id="WP_089257739.1">
    <property type="nucleotide sequence ID" value="NZ_CP033434.1"/>
</dbReference>
<name>A0AAX1UM59_CERSP</name>
<accession>A0AAX1UM59</accession>
<organism evidence="2 3">
    <name type="scientific">Cereibacter sphaeroides</name>
    <name type="common">Rhodobacter sphaeroides</name>
    <dbReference type="NCBI Taxonomy" id="1063"/>
    <lineage>
        <taxon>Bacteria</taxon>
        <taxon>Pseudomonadati</taxon>
        <taxon>Pseudomonadota</taxon>
        <taxon>Alphaproteobacteria</taxon>
        <taxon>Rhodobacterales</taxon>
        <taxon>Paracoccaceae</taxon>
        <taxon>Cereibacter</taxon>
    </lineage>
</organism>
<dbReference type="Proteomes" id="UP000266305">
    <property type="component" value="Unassembled WGS sequence"/>
</dbReference>
<evidence type="ECO:0000259" key="1">
    <source>
        <dbReference type="Pfam" id="PF09860"/>
    </source>
</evidence>